<accession>A0ABW2L421</accession>
<dbReference type="RefSeq" id="WP_379709265.1">
    <property type="nucleotide sequence ID" value="NZ_JBHTBS010000001.1"/>
</dbReference>
<dbReference type="InterPro" id="IPR033399">
    <property type="entry name" value="TP_0789-like"/>
</dbReference>
<keyword evidence="1" id="KW-0732">Signal</keyword>
<dbReference type="EMBL" id="JBHTBS010000001">
    <property type="protein sequence ID" value="MFC7336296.1"/>
    <property type="molecule type" value="Genomic_DNA"/>
</dbReference>
<reference evidence="4" key="1">
    <citation type="journal article" date="2019" name="Int. J. Syst. Evol. Microbiol.">
        <title>The Global Catalogue of Microorganisms (GCM) 10K type strain sequencing project: providing services to taxonomists for standard genome sequencing and annotation.</title>
        <authorList>
            <consortium name="The Broad Institute Genomics Platform"/>
            <consortium name="The Broad Institute Genome Sequencing Center for Infectious Disease"/>
            <person name="Wu L."/>
            <person name="Ma J."/>
        </authorList>
    </citation>
    <scope>NUCLEOTIDE SEQUENCE [LARGE SCALE GENOMIC DNA]</scope>
    <source>
        <strain evidence="4">CGMCC 4.1467</strain>
    </source>
</reference>
<feature type="signal peptide" evidence="1">
    <location>
        <begin position="1"/>
        <end position="20"/>
    </location>
</feature>
<keyword evidence="4" id="KW-1185">Reference proteome</keyword>
<evidence type="ECO:0000259" key="2">
    <source>
        <dbReference type="Pfam" id="PF17131"/>
    </source>
</evidence>
<name>A0ABW2L421_9BACT</name>
<protein>
    <submittedName>
        <fullName evidence="3">Outer membrane lipoprotein-sorting protein</fullName>
    </submittedName>
</protein>
<gene>
    <name evidence="3" type="ORF">ACFQY0_03835</name>
</gene>
<feature type="domain" description="Uncharacterized protein TP-0789" evidence="2">
    <location>
        <begin position="89"/>
        <end position="219"/>
    </location>
</feature>
<keyword evidence="3" id="KW-0449">Lipoprotein</keyword>
<dbReference type="Pfam" id="PF17131">
    <property type="entry name" value="LolA_like"/>
    <property type="match status" value="1"/>
</dbReference>
<comment type="caution">
    <text evidence="3">The sequence shown here is derived from an EMBL/GenBank/DDBJ whole genome shotgun (WGS) entry which is preliminary data.</text>
</comment>
<evidence type="ECO:0000313" key="4">
    <source>
        <dbReference type="Proteomes" id="UP001596472"/>
    </source>
</evidence>
<dbReference type="Gene3D" id="2.50.20.10">
    <property type="entry name" value="Lipoprotein localisation LolA/LolB/LppX"/>
    <property type="match status" value="1"/>
</dbReference>
<dbReference type="Proteomes" id="UP001596472">
    <property type="component" value="Unassembled WGS sequence"/>
</dbReference>
<proteinExistence type="predicted"/>
<feature type="chain" id="PRO_5045221371" evidence="1">
    <location>
        <begin position="21"/>
        <end position="234"/>
    </location>
</feature>
<organism evidence="3 4">
    <name type="scientific">Haloferula chungangensis</name>
    <dbReference type="NCBI Taxonomy" id="1048331"/>
    <lineage>
        <taxon>Bacteria</taxon>
        <taxon>Pseudomonadati</taxon>
        <taxon>Verrucomicrobiota</taxon>
        <taxon>Verrucomicrobiia</taxon>
        <taxon>Verrucomicrobiales</taxon>
        <taxon>Verrucomicrobiaceae</taxon>
        <taxon>Haloferula</taxon>
    </lineage>
</organism>
<evidence type="ECO:0000313" key="3">
    <source>
        <dbReference type="EMBL" id="MFC7336296.1"/>
    </source>
</evidence>
<evidence type="ECO:0000256" key="1">
    <source>
        <dbReference type="SAM" id="SignalP"/>
    </source>
</evidence>
<sequence length="234" mass="26343">MKRLILSLIAMGICLSGATAQDASQIIERARIAATLQNNDLQGKLEKRGGDKADVMLFLKGKNIQFQYSVKGRAWEIFHMRLGRDQYDLFSIDNGKTSQFPDSKLSDPVAGTDLSFEDLSLRFFYWPNPKLEGSESVKGEDCWKIRLNNPSKAGAYGVVYVWVHKKFGAFMKIRGHDRTGELRKEFLVDDIMRLPDGSYTLQKMKVASMSGGRTTGLSYLFFDKPKKTAPAGLR</sequence>